<comment type="subcellular location">
    <subcellularLocation>
        <location evidence="1">Cell inner membrane</location>
        <topology evidence="1">Multi-pass membrane protein</topology>
    </subcellularLocation>
    <subcellularLocation>
        <location evidence="10">Cell membrane</location>
        <topology evidence="10">Multi-pass membrane protein</topology>
    </subcellularLocation>
</comment>
<evidence type="ECO:0000256" key="7">
    <source>
        <dbReference type="ARBA" id="ARBA00022970"/>
    </source>
</evidence>
<keyword evidence="13" id="KW-1185">Reference proteome</keyword>
<dbReference type="InterPro" id="IPR035906">
    <property type="entry name" value="MetI-like_sf"/>
</dbReference>
<evidence type="ECO:0000259" key="11">
    <source>
        <dbReference type="PROSITE" id="PS50928"/>
    </source>
</evidence>
<evidence type="ECO:0000313" key="13">
    <source>
        <dbReference type="Proteomes" id="UP000275199"/>
    </source>
</evidence>
<dbReference type="PANTHER" id="PTHR30133:SF2">
    <property type="entry name" value="ARGININE ABC TRANSPORTER PERMEASE PROTEIN ARTQ"/>
    <property type="match status" value="1"/>
</dbReference>
<dbReference type="Gene3D" id="1.10.3720.10">
    <property type="entry name" value="MetI-like"/>
    <property type="match status" value="1"/>
</dbReference>
<keyword evidence="5" id="KW-0997">Cell inner membrane</keyword>
<sequence length="232" mass="25266">MPMPDLQGFGPALLEGTWMTIRLSLAAVSVGLLFGLLGASAKVSNNVFARGLGGFYTSVVRGIPETVWVLMIYFGTVSAFNALGAYFGYPRFSLSPFVAGTLALALCFGAYATEVFRGALLAIPTGQKEAGLALGLSNWRIFYRITLPQLWRVALPGLGNLYLILLKDTALVSLITLDEIMRKAQAAANSTKEPFTFYLLAAGIYLFLTVFIMGALHWFENRANRGYVRTEL</sequence>
<feature type="transmembrane region" description="Helical" evidence="10">
    <location>
        <begin position="195"/>
        <end position="219"/>
    </location>
</feature>
<evidence type="ECO:0000256" key="6">
    <source>
        <dbReference type="ARBA" id="ARBA00022692"/>
    </source>
</evidence>
<comment type="similarity">
    <text evidence="2">Belongs to the binding-protein-dependent transport system permease family. HisMQ subfamily.</text>
</comment>
<organism evidence="12 13">
    <name type="scientific">Pseudomonas neustonica</name>
    <dbReference type="NCBI Taxonomy" id="2487346"/>
    <lineage>
        <taxon>Bacteria</taxon>
        <taxon>Pseudomonadati</taxon>
        <taxon>Pseudomonadota</taxon>
        <taxon>Gammaproteobacteria</taxon>
        <taxon>Pseudomonadales</taxon>
        <taxon>Pseudomonadaceae</taxon>
        <taxon>Pseudomonas</taxon>
    </lineage>
</organism>
<name>A0ABX9XI53_9PSED</name>
<keyword evidence="3 10" id="KW-0813">Transport</keyword>
<evidence type="ECO:0000256" key="2">
    <source>
        <dbReference type="ARBA" id="ARBA00010072"/>
    </source>
</evidence>
<feature type="transmembrane region" description="Helical" evidence="10">
    <location>
        <begin position="150"/>
        <end position="175"/>
    </location>
</feature>
<feature type="domain" description="ABC transmembrane type-1" evidence="11">
    <location>
        <begin position="17"/>
        <end position="217"/>
    </location>
</feature>
<feature type="transmembrane region" description="Helical" evidence="10">
    <location>
        <begin position="67"/>
        <end position="88"/>
    </location>
</feature>
<dbReference type="Pfam" id="PF00528">
    <property type="entry name" value="BPD_transp_1"/>
    <property type="match status" value="1"/>
</dbReference>
<reference evidence="12 13" key="1">
    <citation type="submission" date="2018-11" db="EMBL/GenBank/DDBJ databases">
        <authorList>
            <person name="Jang G.I."/>
            <person name="Hwang C.Y."/>
        </authorList>
    </citation>
    <scope>NUCLEOTIDE SEQUENCE [LARGE SCALE GENOMIC DNA]</scope>
    <source>
        <strain evidence="12 13">SSM26</strain>
    </source>
</reference>
<dbReference type="PANTHER" id="PTHR30133">
    <property type="entry name" value="CATIONIC AMINO ACID TRANSPORTER, MEMBRANE COMPONENT"/>
    <property type="match status" value="1"/>
</dbReference>
<dbReference type="CDD" id="cd06261">
    <property type="entry name" value="TM_PBP2"/>
    <property type="match status" value="1"/>
</dbReference>
<dbReference type="PROSITE" id="PS50928">
    <property type="entry name" value="ABC_TM1"/>
    <property type="match status" value="1"/>
</dbReference>
<evidence type="ECO:0000313" key="12">
    <source>
        <dbReference type="EMBL" id="ROZ84824.1"/>
    </source>
</evidence>
<dbReference type="InterPro" id="IPR000515">
    <property type="entry name" value="MetI-like"/>
</dbReference>
<evidence type="ECO:0000256" key="3">
    <source>
        <dbReference type="ARBA" id="ARBA00022448"/>
    </source>
</evidence>
<protein>
    <submittedName>
        <fullName evidence="12">ABC transporter permease</fullName>
    </submittedName>
</protein>
<evidence type="ECO:0000256" key="10">
    <source>
        <dbReference type="RuleBase" id="RU363032"/>
    </source>
</evidence>
<accession>A0ABX9XI53</accession>
<keyword evidence="8 10" id="KW-1133">Transmembrane helix</keyword>
<dbReference type="EMBL" id="RKKU01000009">
    <property type="protein sequence ID" value="ROZ84824.1"/>
    <property type="molecule type" value="Genomic_DNA"/>
</dbReference>
<dbReference type="SUPFAM" id="SSF161098">
    <property type="entry name" value="MetI-like"/>
    <property type="match status" value="1"/>
</dbReference>
<dbReference type="InterPro" id="IPR051613">
    <property type="entry name" value="ABC_transp_permease_HisMQ"/>
</dbReference>
<keyword evidence="6 10" id="KW-0812">Transmembrane</keyword>
<dbReference type="InterPro" id="IPR010065">
    <property type="entry name" value="AA_ABC_transptr_permease_3TM"/>
</dbReference>
<comment type="caution">
    <text evidence="12">The sequence shown here is derived from an EMBL/GenBank/DDBJ whole genome shotgun (WGS) entry which is preliminary data.</text>
</comment>
<evidence type="ECO:0000256" key="1">
    <source>
        <dbReference type="ARBA" id="ARBA00004429"/>
    </source>
</evidence>
<dbReference type="Proteomes" id="UP000275199">
    <property type="component" value="Unassembled WGS sequence"/>
</dbReference>
<evidence type="ECO:0000256" key="9">
    <source>
        <dbReference type="ARBA" id="ARBA00023136"/>
    </source>
</evidence>
<evidence type="ECO:0000256" key="5">
    <source>
        <dbReference type="ARBA" id="ARBA00022519"/>
    </source>
</evidence>
<keyword evidence="9 10" id="KW-0472">Membrane</keyword>
<evidence type="ECO:0000256" key="4">
    <source>
        <dbReference type="ARBA" id="ARBA00022475"/>
    </source>
</evidence>
<feature type="transmembrane region" description="Helical" evidence="10">
    <location>
        <begin position="20"/>
        <end position="41"/>
    </location>
</feature>
<evidence type="ECO:0000256" key="8">
    <source>
        <dbReference type="ARBA" id="ARBA00022989"/>
    </source>
</evidence>
<feature type="transmembrane region" description="Helical" evidence="10">
    <location>
        <begin position="94"/>
        <end position="112"/>
    </location>
</feature>
<dbReference type="NCBIfam" id="TIGR01726">
    <property type="entry name" value="HEQRo_perm_3TM"/>
    <property type="match status" value="1"/>
</dbReference>
<proteinExistence type="inferred from homology"/>
<gene>
    <name evidence="12" type="ORF">EF096_09230</name>
</gene>
<keyword evidence="4" id="KW-1003">Cell membrane</keyword>
<keyword evidence="7" id="KW-0029">Amino-acid transport</keyword>